<comment type="caution">
    <text evidence="1">The sequence shown here is derived from an EMBL/GenBank/DDBJ whole genome shotgun (WGS) entry which is preliminary data.</text>
</comment>
<keyword evidence="2" id="KW-1185">Reference proteome</keyword>
<dbReference type="Proteomes" id="UP000693946">
    <property type="component" value="Linkage Group LG20"/>
</dbReference>
<proteinExistence type="predicted"/>
<evidence type="ECO:0000313" key="1">
    <source>
        <dbReference type="EMBL" id="KAG7500095.1"/>
    </source>
</evidence>
<dbReference type="EMBL" id="JAGKHQ010000013">
    <property type="protein sequence ID" value="KAG7500095.1"/>
    <property type="molecule type" value="Genomic_DNA"/>
</dbReference>
<organism evidence="1 2">
    <name type="scientific">Solea senegalensis</name>
    <name type="common">Senegalese sole</name>
    <dbReference type="NCBI Taxonomy" id="28829"/>
    <lineage>
        <taxon>Eukaryota</taxon>
        <taxon>Metazoa</taxon>
        <taxon>Chordata</taxon>
        <taxon>Craniata</taxon>
        <taxon>Vertebrata</taxon>
        <taxon>Euteleostomi</taxon>
        <taxon>Actinopterygii</taxon>
        <taxon>Neopterygii</taxon>
        <taxon>Teleostei</taxon>
        <taxon>Neoteleostei</taxon>
        <taxon>Acanthomorphata</taxon>
        <taxon>Carangaria</taxon>
        <taxon>Pleuronectiformes</taxon>
        <taxon>Pleuronectoidei</taxon>
        <taxon>Soleidae</taxon>
        <taxon>Solea</taxon>
    </lineage>
</organism>
<dbReference type="AlphaFoldDB" id="A0AAV6R598"/>
<sequence length="80" mass="8807">MLAETHGTILDFTYDGHSDLCCHELLVFALGQRVLLLIHTEVAVIDLQLRVPGTLLMCLTVAAEAWMTKTSKYLGLCSCV</sequence>
<evidence type="ECO:0000313" key="2">
    <source>
        <dbReference type="Proteomes" id="UP000693946"/>
    </source>
</evidence>
<gene>
    <name evidence="1" type="ORF">JOB18_008576</name>
</gene>
<protein>
    <submittedName>
        <fullName evidence="1">Uncharacterized protein</fullName>
    </submittedName>
</protein>
<reference evidence="1 2" key="1">
    <citation type="journal article" date="2021" name="Sci. Rep.">
        <title>Chromosome anchoring in Senegalese sole (Solea senegalensis) reveals sex-associated markers and genome rearrangements in flatfish.</title>
        <authorList>
            <person name="Guerrero-Cozar I."/>
            <person name="Gomez-Garrido J."/>
            <person name="Berbel C."/>
            <person name="Martinez-Blanch J.F."/>
            <person name="Alioto T."/>
            <person name="Claros M.G."/>
            <person name="Gagnaire P.A."/>
            <person name="Manchado M."/>
        </authorList>
    </citation>
    <scope>NUCLEOTIDE SEQUENCE [LARGE SCALE GENOMIC DNA]</scope>
    <source>
        <strain evidence="1">Sse05_10M</strain>
    </source>
</reference>
<name>A0AAV6R598_SOLSE</name>
<accession>A0AAV6R598</accession>